<dbReference type="OrthoDB" id="9944259at2"/>
<comment type="caution">
    <text evidence="1">The sequence shown here is derived from an EMBL/GenBank/DDBJ whole genome shotgun (WGS) entry which is preliminary data.</text>
</comment>
<accession>A0A4R3K937</accession>
<proteinExistence type="predicted"/>
<dbReference type="RefSeq" id="WP_132770189.1">
    <property type="nucleotide sequence ID" value="NZ_SMAB01000021.1"/>
</dbReference>
<name>A0A4R3K937_9BACI</name>
<dbReference type="EMBL" id="SMAB01000021">
    <property type="protein sequence ID" value="TCS79405.1"/>
    <property type="molecule type" value="Genomic_DNA"/>
</dbReference>
<dbReference type="Proteomes" id="UP000295788">
    <property type="component" value="Unassembled WGS sequence"/>
</dbReference>
<organism evidence="1 2">
    <name type="scientific">Tepidibacillus fermentans</name>
    <dbReference type="NCBI Taxonomy" id="1281767"/>
    <lineage>
        <taxon>Bacteria</taxon>
        <taxon>Bacillati</taxon>
        <taxon>Bacillota</taxon>
        <taxon>Bacilli</taxon>
        <taxon>Bacillales</taxon>
        <taxon>Bacillaceae</taxon>
        <taxon>Tepidibacillus</taxon>
    </lineage>
</organism>
<evidence type="ECO:0000313" key="1">
    <source>
        <dbReference type="EMBL" id="TCS79405.1"/>
    </source>
</evidence>
<keyword evidence="2" id="KW-1185">Reference proteome</keyword>
<evidence type="ECO:0000313" key="2">
    <source>
        <dbReference type="Proteomes" id="UP000295788"/>
    </source>
</evidence>
<protein>
    <submittedName>
        <fullName evidence="1">Uncharacterized protein</fullName>
    </submittedName>
</protein>
<dbReference type="AlphaFoldDB" id="A0A4R3K937"/>
<sequence>MTREEFIDEVLGLIKEIEDDHSETTFLVGYINEQMLTSDFEVPLEELMAILREYKPHIYLHMKITSSGDFRKLLNTEMTAEEALKRLGKETF</sequence>
<reference evidence="1 2" key="1">
    <citation type="submission" date="2019-03" db="EMBL/GenBank/DDBJ databases">
        <title>Genomic Encyclopedia of Type Strains, Phase IV (KMG-IV): sequencing the most valuable type-strain genomes for metagenomic binning, comparative biology and taxonomic classification.</title>
        <authorList>
            <person name="Goeker M."/>
        </authorList>
    </citation>
    <scope>NUCLEOTIDE SEQUENCE [LARGE SCALE GENOMIC DNA]</scope>
    <source>
        <strain evidence="1 2">DSM 23802</strain>
    </source>
</reference>
<gene>
    <name evidence="1" type="ORF">EDD72_12130</name>
</gene>